<proteinExistence type="predicted"/>
<dbReference type="HOGENOM" id="CLU_045507_0_0_10"/>
<organism evidence="2 3">
    <name type="scientific">Haliscomenobacter hydrossis (strain ATCC 27775 / DSM 1100 / LMG 10767 / O)</name>
    <dbReference type="NCBI Taxonomy" id="760192"/>
    <lineage>
        <taxon>Bacteria</taxon>
        <taxon>Pseudomonadati</taxon>
        <taxon>Bacteroidota</taxon>
        <taxon>Saprospiria</taxon>
        <taxon>Saprospirales</taxon>
        <taxon>Haliscomenobacteraceae</taxon>
        <taxon>Haliscomenobacter</taxon>
    </lineage>
</organism>
<reference evidence="2 3" key="1">
    <citation type="journal article" date="2011" name="Stand. Genomic Sci.">
        <title>Complete genome sequence of Haliscomenobacter hydrossis type strain (O).</title>
        <authorList>
            <consortium name="US DOE Joint Genome Institute (JGI-PGF)"/>
            <person name="Daligault H."/>
            <person name="Lapidus A."/>
            <person name="Zeytun A."/>
            <person name="Nolan M."/>
            <person name="Lucas S."/>
            <person name="Del Rio T.G."/>
            <person name="Tice H."/>
            <person name="Cheng J.F."/>
            <person name="Tapia R."/>
            <person name="Han C."/>
            <person name="Goodwin L."/>
            <person name="Pitluck S."/>
            <person name="Liolios K."/>
            <person name="Pagani I."/>
            <person name="Ivanova N."/>
            <person name="Huntemann M."/>
            <person name="Mavromatis K."/>
            <person name="Mikhailova N."/>
            <person name="Pati A."/>
            <person name="Chen A."/>
            <person name="Palaniappan K."/>
            <person name="Land M."/>
            <person name="Hauser L."/>
            <person name="Brambilla E.M."/>
            <person name="Rohde M."/>
            <person name="Verbarg S."/>
            <person name="Goker M."/>
            <person name="Bristow J."/>
            <person name="Eisen J.A."/>
            <person name="Markowitz V."/>
            <person name="Hugenholtz P."/>
            <person name="Kyrpides N.C."/>
            <person name="Klenk H.P."/>
            <person name="Woyke T."/>
        </authorList>
    </citation>
    <scope>NUCLEOTIDE SEQUENCE [LARGE SCALE GENOMIC DNA]</scope>
    <source>
        <strain evidence="3">ATCC 27775 / DSM 1100 / LMG 10767 / O</strain>
    </source>
</reference>
<name>F4L1I4_HALH1</name>
<dbReference type="OrthoDB" id="2327485at2"/>
<dbReference type="RefSeq" id="WP_013763092.1">
    <property type="nucleotide sequence ID" value="NC_015510.1"/>
</dbReference>
<dbReference type="AlphaFoldDB" id="F4L1I4"/>
<dbReference type="KEGG" id="hhy:Halhy_0619"/>
<sequence>MKPFFLLFTLTILGKTLIAQTNSCTCAENFDRLTEKLEANYIAYHLTKAEITTAYEARKKQYKPLSTQTPLPDCARLLQQFLAFFKDGHLFVSEIPKFPETTLAQTKAEIKTRKVALNQVSPGSKVNIEGYWTDGTSKFAIIKHKNPQVKYSHVAVIIAAQDSTKVGEVKLAVSLANGLWEGVYYTNAYAPRYVKITPYKDNTILSVWGGITWGKLADERSVMYDPTLPSVKKVDEQTVLLSVPSFLIEKKDFDQVLMSHYKDLTEAEYLIIDIRGNSGGNGIYFDLLRLYYEKPALSGRGFAVSSADNLNYFKKFASTRSNDPYRPVVEAMEAEQGKIVPGPLFGPLELKPLASKLKKVVILTDRGNMSAAETFVLYSKGISSKVITMGENTGGVVDYNNINMVSLGCETQGIYFGYPTYSLNEAVHLGKGYNQTGIAPDVPIDKKTKDKVGFVIAQLKKLY</sequence>
<gene>
    <name evidence="2" type="ordered locus">Halhy_0619</name>
</gene>
<dbReference type="Proteomes" id="UP000008461">
    <property type="component" value="Chromosome"/>
</dbReference>
<reference key="2">
    <citation type="submission" date="2011-04" db="EMBL/GenBank/DDBJ databases">
        <title>Complete sequence of chromosome of Haliscomenobacter hydrossis DSM 1100.</title>
        <authorList>
            <consortium name="US DOE Joint Genome Institute (JGI-PGF)"/>
            <person name="Lucas S."/>
            <person name="Han J."/>
            <person name="Lapidus A."/>
            <person name="Bruce D."/>
            <person name="Goodwin L."/>
            <person name="Pitluck S."/>
            <person name="Peters L."/>
            <person name="Kyrpides N."/>
            <person name="Mavromatis K."/>
            <person name="Ivanova N."/>
            <person name="Ovchinnikova G."/>
            <person name="Pagani I."/>
            <person name="Daligault H."/>
            <person name="Detter J.C."/>
            <person name="Han C."/>
            <person name="Land M."/>
            <person name="Hauser L."/>
            <person name="Markowitz V."/>
            <person name="Cheng J.-F."/>
            <person name="Hugenholtz P."/>
            <person name="Woyke T."/>
            <person name="Wu D."/>
            <person name="Verbarg S."/>
            <person name="Frueling A."/>
            <person name="Brambilla E."/>
            <person name="Klenk H.-P."/>
            <person name="Eisen J.A."/>
        </authorList>
    </citation>
    <scope>NUCLEOTIDE SEQUENCE</scope>
    <source>
        <strain>DSM 1100</strain>
    </source>
</reference>
<protein>
    <submittedName>
        <fullName evidence="2">Peptidase S41</fullName>
    </submittedName>
</protein>
<dbReference type="InterPro" id="IPR005151">
    <property type="entry name" value="Tail-specific_protease"/>
</dbReference>
<dbReference type="Pfam" id="PF03572">
    <property type="entry name" value="Peptidase_S41"/>
    <property type="match status" value="1"/>
</dbReference>
<keyword evidence="3" id="KW-1185">Reference proteome</keyword>
<evidence type="ECO:0000313" key="3">
    <source>
        <dbReference type="Proteomes" id="UP000008461"/>
    </source>
</evidence>
<dbReference type="GO" id="GO:0006508">
    <property type="term" value="P:proteolysis"/>
    <property type="evidence" value="ECO:0007669"/>
    <property type="project" value="InterPro"/>
</dbReference>
<dbReference type="EMBL" id="CP002691">
    <property type="protein sequence ID" value="AEE48528.1"/>
    <property type="molecule type" value="Genomic_DNA"/>
</dbReference>
<dbReference type="InterPro" id="IPR029045">
    <property type="entry name" value="ClpP/crotonase-like_dom_sf"/>
</dbReference>
<accession>F4L1I4</accession>
<evidence type="ECO:0000259" key="1">
    <source>
        <dbReference type="Pfam" id="PF03572"/>
    </source>
</evidence>
<dbReference type="GO" id="GO:0008236">
    <property type="term" value="F:serine-type peptidase activity"/>
    <property type="evidence" value="ECO:0007669"/>
    <property type="project" value="InterPro"/>
</dbReference>
<dbReference type="eggNOG" id="COG0793">
    <property type="taxonomic scope" value="Bacteria"/>
</dbReference>
<evidence type="ECO:0000313" key="2">
    <source>
        <dbReference type="EMBL" id="AEE48528.1"/>
    </source>
</evidence>
<feature type="domain" description="Tail specific protease" evidence="1">
    <location>
        <begin position="241"/>
        <end position="443"/>
    </location>
</feature>
<dbReference type="STRING" id="760192.Halhy_0619"/>
<dbReference type="Gene3D" id="3.90.226.10">
    <property type="entry name" value="2-enoyl-CoA Hydratase, Chain A, domain 1"/>
    <property type="match status" value="1"/>
</dbReference>
<dbReference type="SUPFAM" id="SSF52096">
    <property type="entry name" value="ClpP/crotonase"/>
    <property type="match status" value="1"/>
</dbReference>